<dbReference type="Gene3D" id="4.10.240.10">
    <property type="entry name" value="Zn(2)-C6 fungal-type DNA-binding domain"/>
    <property type="match status" value="1"/>
</dbReference>
<keyword evidence="7" id="KW-0539">Nucleus</keyword>
<dbReference type="InterPro" id="IPR036864">
    <property type="entry name" value="Zn2-C6_fun-type_DNA-bd_sf"/>
</dbReference>
<protein>
    <submittedName>
        <fullName evidence="8">Uncharacterized protein</fullName>
    </submittedName>
</protein>
<proteinExistence type="predicted"/>
<evidence type="ECO:0000256" key="7">
    <source>
        <dbReference type="ARBA" id="ARBA00023242"/>
    </source>
</evidence>
<name>A0A0B7KQN8_BIOOC</name>
<keyword evidence="3" id="KW-0862">Zinc</keyword>
<keyword evidence="4" id="KW-0805">Transcription regulation</keyword>
<dbReference type="GO" id="GO:0005634">
    <property type="term" value="C:nucleus"/>
    <property type="evidence" value="ECO:0007669"/>
    <property type="project" value="UniProtKB-SubCell"/>
</dbReference>
<evidence type="ECO:0000256" key="2">
    <source>
        <dbReference type="ARBA" id="ARBA00022723"/>
    </source>
</evidence>
<organism evidence="8">
    <name type="scientific">Bionectria ochroleuca</name>
    <name type="common">Gliocladium roseum</name>
    <dbReference type="NCBI Taxonomy" id="29856"/>
    <lineage>
        <taxon>Eukaryota</taxon>
        <taxon>Fungi</taxon>
        <taxon>Dikarya</taxon>
        <taxon>Ascomycota</taxon>
        <taxon>Pezizomycotina</taxon>
        <taxon>Sordariomycetes</taxon>
        <taxon>Hypocreomycetidae</taxon>
        <taxon>Hypocreales</taxon>
        <taxon>Bionectriaceae</taxon>
        <taxon>Clonostachys</taxon>
    </lineage>
</organism>
<accession>A0A0B7KQN8</accession>
<gene>
    <name evidence="8" type="ORF">BN869_000013303_1</name>
</gene>
<keyword evidence="6" id="KW-0804">Transcription</keyword>
<evidence type="ECO:0000256" key="1">
    <source>
        <dbReference type="ARBA" id="ARBA00004123"/>
    </source>
</evidence>
<dbReference type="GO" id="GO:0045944">
    <property type="term" value="P:positive regulation of transcription by RNA polymerase II"/>
    <property type="evidence" value="ECO:0007669"/>
    <property type="project" value="TreeGrafter"/>
</dbReference>
<dbReference type="GO" id="GO:0008270">
    <property type="term" value="F:zinc ion binding"/>
    <property type="evidence" value="ECO:0007669"/>
    <property type="project" value="InterPro"/>
</dbReference>
<dbReference type="PANTHER" id="PTHR47782:SF12">
    <property type="entry name" value="ZN(II)2CYS6 TRANSCRIPTION FACTOR (EUROFUNG)"/>
    <property type="match status" value="1"/>
</dbReference>
<dbReference type="AlphaFoldDB" id="A0A0B7KQN8"/>
<reference evidence="8" key="1">
    <citation type="submission" date="2015-01" db="EMBL/GenBank/DDBJ databases">
        <authorList>
            <person name="Durling Mikael"/>
        </authorList>
    </citation>
    <scope>NUCLEOTIDE SEQUENCE</scope>
</reference>
<keyword evidence="2" id="KW-0479">Metal-binding</keyword>
<dbReference type="GO" id="GO:0000981">
    <property type="term" value="F:DNA-binding transcription factor activity, RNA polymerase II-specific"/>
    <property type="evidence" value="ECO:0007669"/>
    <property type="project" value="InterPro"/>
</dbReference>
<evidence type="ECO:0000256" key="6">
    <source>
        <dbReference type="ARBA" id="ARBA00023163"/>
    </source>
</evidence>
<dbReference type="GO" id="GO:0043565">
    <property type="term" value="F:sequence-specific DNA binding"/>
    <property type="evidence" value="ECO:0007669"/>
    <property type="project" value="TreeGrafter"/>
</dbReference>
<evidence type="ECO:0000256" key="4">
    <source>
        <dbReference type="ARBA" id="ARBA00023015"/>
    </source>
</evidence>
<dbReference type="InterPro" id="IPR052202">
    <property type="entry name" value="Yeast_MetPath_Reg"/>
</dbReference>
<evidence type="ECO:0000313" key="8">
    <source>
        <dbReference type="EMBL" id="CEO57245.1"/>
    </source>
</evidence>
<keyword evidence="5" id="KW-0238">DNA-binding</keyword>
<evidence type="ECO:0000256" key="5">
    <source>
        <dbReference type="ARBA" id="ARBA00023125"/>
    </source>
</evidence>
<dbReference type="PANTHER" id="PTHR47782">
    <property type="entry name" value="ZN(II)2CYS6 TRANSCRIPTION FACTOR (EUROFUNG)-RELATED"/>
    <property type="match status" value="1"/>
</dbReference>
<evidence type="ECO:0000256" key="3">
    <source>
        <dbReference type="ARBA" id="ARBA00022833"/>
    </source>
</evidence>
<comment type="subcellular location">
    <subcellularLocation>
        <location evidence="1">Nucleus</location>
    </subcellularLocation>
</comment>
<sequence>MQKEKAQGQTCTTMDPITKREYERSYVAELERRIHELEEQPTGPRRNYLSSSLPEAMHHHLMLIQTSLDENESQSSFETASTPSQYVGHSSEINFTKLIIANLQSRTLAAKSPKLTEALMSIHPRRPPAVHAIANDLPSSVVALQLIKSYFIGHHIVSPFLSRKEILNLHMSVYQHSDTTRTTDNGFKNACQSHQNLFRLIWCTL</sequence>
<dbReference type="EMBL" id="CDPU01000092">
    <property type="protein sequence ID" value="CEO57245.1"/>
    <property type="molecule type" value="Genomic_DNA"/>
</dbReference>